<organism evidence="2 3">
    <name type="scientific">Brassica carinata</name>
    <name type="common">Ethiopian mustard</name>
    <name type="synonym">Abyssinian cabbage</name>
    <dbReference type="NCBI Taxonomy" id="52824"/>
    <lineage>
        <taxon>Eukaryota</taxon>
        <taxon>Viridiplantae</taxon>
        <taxon>Streptophyta</taxon>
        <taxon>Embryophyta</taxon>
        <taxon>Tracheophyta</taxon>
        <taxon>Spermatophyta</taxon>
        <taxon>Magnoliopsida</taxon>
        <taxon>eudicotyledons</taxon>
        <taxon>Gunneridae</taxon>
        <taxon>Pentapetalae</taxon>
        <taxon>rosids</taxon>
        <taxon>malvids</taxon>
        <taxon>Brassicales</taxon>
        <taxon>Brassicaceae</taxon>
        <taxon>Brassiceae</taxon>
        <taxon>Brassica</taxon>
    </lineage>
</organism>
<dbReference type="InterPro" id="IPR045889">
    <property type="entry name" value="MES/HNL"/>
</dbReference>
<dbReference type="AlphaFoldDB" id="A0A8X7VAH0"/>
<accession>A0A8X7VAH0</accession>
<dbReference type="EMBL" id="JAAMPC010000006">
    <property type="protein sequence ID" value="KAG2307671.1"/>
    <property type="molecule type" value="Genomic_DNA"/>
</dbReference>
<dbReference type="InterPro" id="IPR000073">
    <property type="entry name" value="AB_hydrolase_1"/>
</dbReference>
<dbReference type="PANTHER" id="PTHR10992">
    <property type="entry name" value="METHYLESTERASE FAMILY MEMBER"/>
    <property type="match status" value="1"/>
</dbReference>
<protein>
    <recommendedName>
        <fullName evidence="1">AB hydrolase-1 domain-containing protein</fullName>
    </recommendedName>
</protein>
<dbReference type="GO" id="GO:0080031">
    <property type="term" value="F:methyl salicylate esterase activity"/>
    <property type="evidence" value="ECO:0007669"/>
    <property type="project" value="TreeGrafter"/>
</dbReference>
<dbReference type="GO" id="GO:0080030">
    <property type="term" value="F:methyl indole-3-acetate esterase activity"/>
    <property type="evidence" value="ECO:0007669"/>
    <property type="project" value="TreeGrafter"/>
</dbReference>
<sequence>MEKEQKKQKRFVLVHGVCHGAWCCVVAVDLAASGISTIKVEEIQSLEDYSKPLLEVLSSDDDEEQVIIVAHSMGGIPAALAADMFPRKIACIVFLTATMPDTKNPPSYPFEKFVPSLTQEELLDIVFRSYDTHVPPLRTVVFGPKFMAKNLYQLSPVQDLELAKLLVRENPALSTDNLSGTKPFTEQGYGSVPRVYIICGEDNQIPEESQRLMISNFPPNEVIEIKGADHMAMFSKSQELSTCLLDIADKHA</sequence>
<comment type="caution">
    <text evidence="2">The sequence shown here is derived from an EMBL/GenBank/DDBJ whole genome shotgun (WGS) entry which is preliminary data.</text>
</comment>
<dbReference type="SUPFAM" id="SSF53474">
    <property type="entry name" value="alpha/beta-Hydrolases"/>
    <property type="match status" value="1"/>
</dbReference>
<gene>
    <name evidence="2" type="ORF">Bca52824_027419</name>
</gene>
<dbReference type="Gene3D" id="3.40.50.1820">
    <property type="entry name" value="alpha/beta hydrolase"/>
    <property type="match status" value="1"/>
</dbReference>
<dbReference type="GO" id="GO:0080032">
    <property type="term" value="F:methyl jasmonate esterase activity"/>
    <property type="evidence" value="ECO:0007669"/>
    <property type="project" value="TreeGrafter"/>
</dbReference>
<name>A0A8X7VAH0_BRACI</name>
<evidence type="ECO:0000313" key="3">
    <source>
        <dbReference type="Proteomes" id="UP000886595"/>
    </source>
</evidence>
<feature type="domain" description="AB hydrolase-1" evidence="1">
    <location>
        <begin position="12"/>
        <end position="239"/>
    </location>
</feature>
<dbReference type="Pfam" id="PF12697">
    <property type="entry name" value="Abhydrolase_6"/>
    <property type="match status" value="1"/>
</dbReference>
<reference evidence="2 3" key="1">
    <citation type="submission" date="2020-02" db="EMBL/GenBank/DDBJ databases">
        <authorList>
            <person name="Ma Q."/>
            <person name="Huang Y."/>
            <person name="Song X."/>
            <person name="Pei D."/>
        </authorList>
    </citation>
    <scope>NUCLEOTIDE SEQUENCE [LARGE SCALE GENOMIC DNA]</scope>
    <source>
        <strain evidence="2">Sxm20200214</strain>
        <tissue evidence="2">Leaf</tissue>
    </source>
</reference>
<dbReference type="GO" id="GO:0009694">
    <property type="term" value="P:jasmonic acid metabolic process"/>
    <property type="evidence" value="ECO:0007669"/>
    <property type="project" value="TreeGrafter"/>
</dbReference>
<dbReference type="InterPro" id="IPR029058">
    <property type="entry name" value="AB_hydrolase_fold"/>
</dbReference>
<dbReference type="GO" id="GO:0009696">
    <property type="term" value="P:salicylic acid metabolic process"/>
    <property type="evidence" value="ECO:0007669"/>
    <property type="project" value="TreeGrafter"/>
</dbReference>
<proteinExistence type="predicted"/>
<evidence type="ECO:0000259" key="1">
    <source>
        <dbReference type="Pfam" id="PF12697"/>
    </source>
</evidence>
<evidence type="ECO:0000313" key="2">
    <source>
        <dbReference type="EMBL" id="KAG2307671.1"/>
    </source>
</evidence>
<keyword evidence="3" id="KW-1185">Reference proteome</keyword>
<dbReference type="PANTHER" id="PTHR10992:SF1039">
    <property type="entry name" value="AB HYDROLASE-1 DOMAIN-CONTAINING PROTEIN"/>
    <property type="match status" value="1"/>
</dbReference>
<dbReference type="OrthoDB" id="408373at2759"/>
<dbReference type="Proteomes" id="UP000886595">
    <property type="component" value="Unassembled WGS sequence"/>
</dbReference>